<dbReference type="SUPFAM" id="SSF109604">
    <property type="entry name" value="HD-domain/PDEase-like"/>
    <property type="match status" value="1"/>
</dbReference>
<evidence type="ECO:0000256" key="1">
    <source>
        <dbReference type="ARBA" id="ARBA00025704"/>
    </source>
</evidence>
<comment type="function">
    <text evidence="3">In eubacteria ppGpp (guanosine 3'-diphosphate 5'-diphosphate) is a mediator of the stringent response that coordinates a variety of cellular activities in response to changes in nutritional abundance. This enzyme catalyzes the degradation of ppGpp into GDP. It may also be capable of catalyzing the synthesis of ppGpp.</text>
</comment>
<dbReference type="PANTHER" id="PTHR21262:SF31">
    <property type="entry name" value="GTP PYROPHOSPHOKINASE"/>
    <property type="match status" value="1"/>
</dbReference>
<dbReference type="CDD" id="cd00077">
    <property type="entry name" value="HDc"/>
    <property type="match status" value="1"/>
</dbReference>
<dbReference type="SMART" id="SM00471">
    <property type="entry name" value="HDc"/>
    <property type="match status" value="1"/>
</dbReference>
<evidence type="ECO:0000259" key="7">
    <source>
        <dbReference type="PROSITE" id="PS51880"/>
    </source>
</evidence>
<organism evidence="8 9">
    <name type="scientific">Spiroplasma clarkii</name>
    <dbReference type="NCBI Taxonomy" id="2139"/>
    <lineage>
        <taxon>Bacteria</taxon>
        <taxon>Bacillati</taxon>
        <taxon>Mycoplasmatota</taxon>
        <taxon>Mollicutes</taxon>
        <taxon>Entomoplasmatales</taxon>
        <taxon>Spiroplasmataceae</taxon>
        <taxon>Spiroplasma</taxon>
    </lineage>
</organism>
<dbReference type="InterPro" id="IPR033655">
    <property type="entry name" value="TGS_RelA/SpoT"/>
</dbReference>
<dbReference type="NCBIfam" id="TIGR00691">
    <property type="entry name" value="spoT_relA"/>
    <property type="match status" value="1"/>
</dbReference>
<evidence type="ECO:0000256" key="2">
    <source>
        <dbReference type="ARBA" id="ARBA00041770"/>
    </source>
</evidence>
<evidence type="ECO:0000256" key="3">
    <source>
        <dbReference type="ARBA" id="ARBA00056789"/>
    </source>
</evidence>
<reference evidence="8 9" key="1">
    <citation type="submission" date="2017-11" db="EMBL/GenBank/DDBJ databases">
        <title>Complete genome sequence of Spiroplasma clarkii CN-5 (DSM 19994).</title>
        <authorList>
            <person name="Tsai Y.-M."/>
            <person name="Chang A."/>
            <person name="Lo W.-S."/>
            <person name="Kuo C.-H."/>
        </authorList>
    </citation>
    <scope>NUCLEOTIDE SEQUENCE [LARGE SCALE GENOMIC DNA]</scope>
    <source>
        <strain evidence="8 9">CN-5</strain>
    </source>
</reference>
<dbReference type="InterPro" id="IPR006674">
    <property type="entry name" value="HD_domain"/>
</dbReference>
<dbReference type="InterPro" id="IPR012676">
    <property type="entry name" value="TGS-like"/>
</dbReference>
<dbReference type="InterPro" id="IPR004811">
    <property type="entry name" value="RelA/Spo_fam"/>
</dbReference>
<dbReference type="GO" id="GO:0005886">
    <property type="term" value="C:plasma membrane"/>
    <property type="evidence" value="ECO:0007669"/>
    <property type="project" value="TreeGrafter"/>
</dbReference>
<feature type="domain" description="TGS" evidence="7">
    <location>
        <begin position="420"/>
        <end position="481"/>
    </location>
</feature>
<dbReference type="InterPro" id="IPR043519">
    <property type="entry name" value="NT_sf"/>
</dbReference>
<dbReference type="InterPro" id="IPR012675">
    <property type="entry name" value="Beta-grasp_dom_sf"/>
</dbReference>
<keyword evidence="9" id="KW-1185">Reference proteome</keyword>
<feature type="domain" description="HD" evidence="6">
    <location>
        <begin position="59"/>
        <end position="158"/>
    </location>
</feature>
<dbReference type="InterPro" id="IPR002912">
    <property type="entry name" value="ACT_dom"/>
</dbReference>
<dbReference type="SUPFAM" id="SSF81271">
    <property type="entry name" value="TGS-like"/>
    <property type="match status" value="1"/>
</dbReference>
<keyword evidence="8" id="KW-0418">Kinase</keyword>
<dbReference type="Gene3D" id="1.10.3210.10">
    <property type="entry name" value="Hypothetical protein af1432"/>
    <property type="match status" value="1"/>
</dbReference>
<dbReference type="Gene3D" id="3.10.20.30">
    <property type="match status" value="1"/>
</dbReference>
<dbReference type="SUPFAM" id="SSF81301">
    <property type="entry name" value="Nucleotidyltransferase"/>
    <property type="match status" value="1"/>
</dbReference>
<dbReference type="FunFam" id="3.30.460.10:FF:000001">
    <property type="entry name" value="GTP pyrophosphokinase RelA"/>
    <property type="match status" value="1"/>
</dbReference>
<dbReference type="FunFam" id="1.10.3210.10:FF:000001">
    <property type="entry name" value="GTP pyrophosphokinase RelA"/>
    <property type="match status" value="1"/>
</dbReference>
<dbReference type="Gene3D" id="3.30.460.10">
    <property type="entry name" value="Beta Polymerase, domain 2"/>
    <property type="match status" value="1"/>
</dbReference>
<dbReference type="Pfam" id="PF02824">
    <property type="entry name" value="TGS"/>
    <property type="match status" value="1"/>
</dbReference>
<dbReference type="GO" id="GO:0015969">
    <property type="term" value="P:guanosine tetraphosphate metabolic process"/>
    <property type="evidence" value="ECO:0007669"/>
    <property type="project" value="InterPro"/>
</dbReference>
<dbReference type="Pfam" id="PF04607">
    <property type="entry name" value="RelA_SpoT"/>
    <property type="match status" value="1"/>
</dbReference>
<dbReference type="AlphaFoldDB" id="A0A2K8KH75"/>
<dbReference type="Gene3D" id="3.30.70.260">
    <property type="match status" value="1"/>
</dbReference>
<evidence type="ECO:0000256" key="4">
    <source>
        <dbReference type="RuleBase" id="RU003847"/>
    </source>
</evidence>
<dbReference type="Proteomes" id="UP000231179">
    <property type="component" value="Chromosome"/>
</dbReference>
<comment type="pathway">
    <text evidence="1">Purine metabolism.</text>
</comment>
<evidence type="ECO:0000259" key="5">
    <source>
        <dbReference type="PROSITE" id="PS51671"/>
    </source>
</evidence>
<dbReference type="InterPro" id="IPR004095">
    <property type="entry name" value="TGS"/>
</dbReference>
<feature type="domain" description="ACT" evidence="5">
    <location>
        <begin position="687"/>
        <end position="762"/>
    </location>
</feature>
<sequence length="769" mass="88805">MSNKLNEEFHYIECRDVNLLLEEMRKYIHNETIIEEVRQAYLYAENKHEGQMRKSGDKFIIHPLSTAYYLAQWKMGPKTIIAGLLHDVIEDTPVTHEEIEQIFGTDVANIVESVTKVSFFTKENRAQMKAQYLRKLFISMIRDIRVIIVKIADRMHNMLTLKYMPPDKQKIIAKETLEIYSTIAHRIGMKTAKNLLEDWSFRYLNPEEYQRVSALLEEDIEAREQIIDEIISDIENKIKDSQKITKFEVYGRSKSFYSIYRKMTTFGKNFTDINDIIAVRIITENVDECYTVMGWVHQMYTPLSGRFKDYIATPKNNLYQSLHTTVANKDGIIFEVQIRTFNMEDIAMHGAAAHWKYKENEKNVSVEAKQKEIDEKVDMFTRIMNLEKLASEGEEVEYESGMDKLEAEIEETVKSDYLTSLIYVLTPDGQVVTLPFGSTVLDFAYKIHTEVGNHTVGAKINGVFSPFNTTLESGEMIEVQTSTEIEPQEKWLKFVRTSTAKKAIENFLADKSQKIVREETISNQKLIRNTKREIDRYIIENDLKWKVNSLEEIKRKLLVLDYKNIDDFLLSIGRGDFSIKEAVEVVFVEATDEMNDDQILDIKTRKYKSTSSRGDIIINKMENLSSTIAECCFPLPVEEIVAFMSKSKGFQIHRSKCVNILNTKNVKNILEAVWNVKKLANLTYKVKVRIVTSVRPGVLQGIVQVFGTQRIEVTEAKLITSEEELLTRSSMVLQVRDLEHFNTAITAIKEVPGVELAERASSVVEEETN</sequence>
<evidence type="ECO:0000313" key="8">
    <source>
        <dbReference type="EMBL" id="ATX71043.1"/>
    </source>
</evidence>
<dbReference type="Pfam" id="PF13328">
    <property type="entry name" value="HD_4"/>
    <property type="match status" value="1"/>
</dbReference>
<evidence type="ECO:0000313" key="9">
    <source>
        <dbReference type="Proteomes" id="UP000231179"/>
    </source>
</evidence>
<dbReference type="PROSITE" id="PS51880">
    <property type="entry name" value="TGS"/>
    <property type="match status" value="1"/>
</dbReference>
<gene>
    <name evidence="8" type="primary">relA</name>
    <name evidence="8" type="ORF">SCLAR_v1c07260</name>
</gene>
<proteinExistence type="inferred from homology"/>
<dbReference type="PANTHER" id="PTHR21262">
    <property type="entry name" value="GUANOSINE-3',5'-BIS DIPHOSPHATE 3'-PYROPHOSPHOHYDROLASE"/>
    <property type="match status" value="1"/>
</dbReference>
<dbReference type="FunFam" id="3.10.20.30:FF:000002">
    <property type="entry name" value="GTP pyrophosphokinase (RelA/SpoT)"/>
    <property type="match status" value="1"/>
</dbReference>
<dbReference type="GO" id="GO:0016301">
    <property type="term" value="F:kinase activity"/>
    <property type="evidence" value="ECO:0007669"/>
    <property type="project" value="UniProtKB-KW"/>
</dbReference>
<dbReference type="InterPro" id="IPR007685">
    <property type="entry name" value="RelA_SpoT"/>
</dbReference>
<dbReference type="InterPro" id="IPR003607">
    <property type="entry name" value="HD/PDEase_dom"/>
</dbReference>
<dbReference type="CDD" id="cd05399">
    <property type="entry name" value="NT_Rel-Spo_like"/>
    <property type="match status" value="1"/>
</dbReference>
<comment type="similarity">
    <text evidence="4">Belongs to the relA/spoT family.</text>
</comment>
<dbReference type="Pfam" id="PF13291">
    <property type="entry name" value="ACT_4"/>
    <property type="match status" value="1"/>
</dbReference>
<dbReference type="CDD" id="cd01668">
    <property type="entry name" value="TGS_RSH"/>
    <property type="match status" value="1"/>
</dbReference>
<accession>A0A2K8KH75</accession>
<keyword evidence="8" id="KW-0808">Transferase</keyword>
<name>A0A2K8KH75_9MOLU</name>
<evidence type="ECO:0000259" key="6">
    <source>
        <dbReference type="PROSITE" id="PS51831"/>
    </source>
</evidence>
<dbReference type="SMART" id="SM00954">
    <property type="entry name" value="RelA_SpoT"/>
    <property type="match status" value="1"/>
</dbReference>
<dbReference type="EMBL" id="CP024870">
    <property type="protein sequence ID" value="ATX71043.1"/>
    <property type="molecule type" value="Genomic_DNA"/>
</dbReference>
<dbReference type="PROSITE" id="PS51671">
    <property type="entry name" value="ACT"/>
    <property type="match status" value="1"/>
</dbReference>
<dbReference type="PROSITE" id="PS51831">
    <property type="entry name" value="HD"/>
    <property type="match status" value="1"/>
</dbReference>
<dbReference type="RefSeq" id="WP_100254584.1">
    <property type="nucleotide sequence ID" value="NZ_CP024870.1"/>
</dbReference>
<protein>
    <recommendedName>
        <fullName evidence="2">Penta-phosphate guanosine-3'-pyrophosphohydrolase</fullName>
    </recommendedName>
</protein>